<evidence type="ECO:0000313" key="2">
    <source>
        <dbReference type="EMBL" id="KAF4452588.1"/>
    </source>
</evidence>
<gene>
    <name evidence="2" type="ORF">F53441_4607</name>
</gene>
<accession>A0A8H4KMV6</accession>
<keyword evidence="3" id="KW-1185">Reference proteome</keyword>
<organism evidence="2 3">
    <name type="scientific">Fusarium austroafricanum</name>
    <dbReference type="NCBI Taxonomy" id="2364996"/>
    <lineage>
        <taxon>Eukaryota</taxon>
        <taxon>Fungi</taxon>
        <taxon>Dikarya</taxon>
        <taxon>Ascomycota</taxon>
        <taxon>Pezizomycotina</taxon>
        <taxon>Sordariomycetes</taxon>
        <taxon>Hypocreomycetidae</taxon>
        <taxon>Hypocreales</taxon>
        <taxon>Nectriaceae</taxon>
        <taxon>Fusarium</taxon>
        <taxon>Fusarium concolor species complex</taxon>
    </lineage>
</organism>
<dbReference type="EMBL" id="JAADJG010000182">
    <property type="protein sequence ID" value="KAF4452588.1"/>
    <property type="molecule type" value="Genomic_DNA"/>
</dbReference>
<sequence>MLPFKSIVHILCCLLTLTLAKDDPEYTPAWVGSYYNATAEVELQAKLGNWYRLGGEEGEMCHKHKNYTTTFKYDAILSVIERGLWNNGSNAFNIWLTLLPQTSPAFDLSSLGADFLYQRNNLSFPIYSVQPTPRGAWKPGNNSSPDIFDFKTNQVSGGAYNFSKTLEGFGLGWTDPSSFGNVTLPVCNETHLTNNYQFGVNYDPGWTMEGWPGFRTPNITAQFDDKTANLTFDGVFTARPYVRINGPDRSPMLGEPNVKGYIQVRFSGALDAYHSDSLSLDGKTPSWLRTVGFKNDSSNIGYNDVDESAAGKLRSGHGAALIAILLVTAILL</sequence>
<evidence type="ECO:0000256" key="1">
    <source>
        <dbReference type="SAM" id="SignalP"/>
    </source>
</evidence>
<dbReference type="OrthoDB" id="5054768at2759"/>
<dbReference type="Proteomes" id="UP000605986">
    <property type="component" value="Unassembled WGS sequence"/>
</dbReference>
<comment type="caution">
    <text evidence="2">The sequence shown here is derived from an EMBL/GenBank/DDBJ whole genome shotgun (WGS) entry which is preliminary data.</text>
</comment>
<protein>
    <submittedName>
        <fullName evidence="2">Uncharacterized protein</fullName>
    </submittedName>
</protein>
<feature type="signal peptide" evidence="1">
    <location>
        <begin position="1"/>
        <end position="20"/>
    </location>
</feature>
<proteinExistence type="predicted"/>
<reference evidence="2" key="1">
    <citation type="submission" date="2020-01" db="EMBL/GenBank/DDBJ databases">
        <title>Identification and distribution of gene clusters putatively required for synthesis of sphingolipid metabolism inhibitors in phylogenetically diverse species of the filamentous fungus Fusarium.</title>
        <authorList>
            <person name="Kim H.-S."/>
            <person name="Busman M."/>
            <person name="Brown D.W."/>
            <person name="Divon H."/>
            <person name="Uhlig S."/>
            <person name="Proctor R.H."/>
        </authorList>
    </citation>
    <scope>NUCLEOTIDE SEQUENCE</scope>
    <source>
        <strain evidence="2">NRRL 53441</strain>
    </source>
</reference>
<dbReference type="AlphaFoldDB" id="A0A8H4KMV6"/>
<name>A0A8H4KMV6_9HYPO</name>
<feature type="chain" id="PRO_5034541949" evidence="1">
    <location>
        <begin position="21"/>
        <end position="332"/>
    </location>
</feature>
<evidence type="ECO:0000313" key="3">
    <source>
        <dbReference type="Proteomes" id="UP000605986"/>
    </source>
</evidence>
<keyword evidence="1" id="KW-0732">Signal</keyword>